<feature type="domain" description="RNA polymerase sigma-70 ECF-like HTH" evidence="4">
    <location>
        <begin position="68"/>
        <end position="169"/>
    </location>
</feature>
<evidence type="ECO:0000313" key="5">
    <source>
        <dbReference type="EMBL" id="QDU43268.1"/>
    </source>
</evidence>
<dbReference type="KEGG" id="sdyn:Mal52_17400"/>
<dbReference type="RefSeq" id="WP_145375398.1">
    <property type="nucleotide sequence ID" value="NZ_CP036276.1"/>
</dbReference>
<proteinExistence type="predicted"/>
<protein>
    <recommendedName>
        <fullName evidence="4">RNA polymerase sigma-70 ECF-like HTH domain-containing protein</fullName>
    </recommendedName>
</protein>
<dbReference type="Proteomes" id="UP000319383">
    <property type="component" value="Chromosome"/>
</dbReference>
<dbReference type="GO" id="GO:0006352">
    <property type="term" value="P:DNA-templated transcription initiation"/>
    <property type="evidence" value="ECO:0007669"/>
    <property type="project" value="InterPro"/>
</dbReference>
<dbReference type="EMBL" id="CP036276">
    <property type="protein sequence ID" value="QDU43268.1"/>
    <property type="molecule type" value="Genomic_DNA"/>
</dbReference>
<gene>
    <name evidence="5" type="ORF">Mal52_17400</name>
</gene>
<dbReference type="PANTHER" id="PTHR43133">
    <property type="entry name" value="RNA POLYMERASE ECF-TYPE SIGMA FACTO"/>
    <property type="match status" value="1"/>
</dbReference>
<dbReference type="Gene3D" id="1.10.1740.10">
    <property type="match status" value="1"/>
</dbReference>
<keyword evidence="1" id="KW-0805">Transcription regulation</keyword>
<organism evidence="5 6">
    <name type="scientific">Symmachiella dynata</name>
    <dbReference type="NCBI Taxonomy" id="2527995"/>
    <lineage>
        <taxon>Bacteria</taxon>
        <taxon>Pseudomonadati</taxon>
        <taxon>Planctomycetota</taxon>
        <taxon>Planctomycetia</taxon>
        <taxon>Planctomycetales</taxon>
        <taxon>Planctomycetaceae</taxon>
        <taxon>Symmachiella</taxon>
    </lineage>
</organism>
<evidence type="ECO:0000256" key="1">
    <source>
        <dbReference type="ARBA" id="ARBA00023015"/>
    </source>
</evidence>
<reference evidence="5 6" key="1">
    <citation type="submission" date="2019-02" db="EMBL/GenBank/DDBJ databases">
        <title>Deep-cultivation of Planctomycetes and their phenomic and genomic characterization uncovers novel biology.</title>
        <authorList>
            <person name="Wiegand S."/>
            <person name="Jogler M."/>
            <person name="Boedeker C."/>
            <person name="Pinto D."/>
            <person name="Vollmers J."/>
            <person name="Rivas-Marin E."/>
            <person name="Kohn T."/>
            <person name="Peeters S.H."/>
            <person name="Heuer A."/>
            <person name="Rast P."/>
            <person name="Oberbeckmann S."/>
            <person name="Bunk B."/>
            <person name="Jeske O."/>
            <person name="Meyerdierks A."/>
            <person name="Storesund J.E."/>
            <person name="Kallscheuer N."/>
            <person name="Luecker S."/>
            <person name="Lage O.M."/>
            <person name="Pohl T."/>
            <person name="Merkel B.J."/>
            <person name="Hornburger P."/>
            <person name="Mueller R.-W."/>
            <person name="Bruemmer F."/>
            <person name="Labrenz M."/>
            <person name="Spormann A.M."/>
            <person name="Op den Camp H."/>
            <person name="Overmann J."/>
            <person name="Amann R."/>
            <person name="Jetten M.S.M."/>
            <person name="Mascher T."/>
            <person name="Medema M.H."/>
            <person name="Devos D.P."/>
            <person name="Kaster A.-K."/>
            <person name="Ovreas L."/>
            <person name="Rohde M."/>
            <person name="Galperin M.Y."/>
            <person name="Jogler C."/>
        </authorList>
    </citation>
    <scope>NUCLEOTIDE SEQUENCE [LARGE SCALE GENOMIC DNA]</scope>
    <source>
        <strain evidence="5 6">Mal52</strain>
    </source>
</reference>
<keyword evidence="6" id="KW-1185">Reference proteome</keyword>
<dbReference type="PANTHER" id="PTHR43133:SF51">
    <property type="entry name" value="RNA POLYMERASE SIGMA FACTOR"/>
    <property type="match status" value="1"/>
</dbReference>
<name>A0A517ZLC4_9PLAN</name>
<evidence type="ECO:0000259" key="4">
    <source>
        <dbReference type="Pfam" id="PF07638"/>
    </source>
</evidence>
<dbReference type="InterPro" id="IPR053812">
    <property type="entry name" value="HTH_Sigma70_ECF-like"/>
</dbReference>
<keyword evidence="3" id="KW-0804">Transcription</keyword>
<dbReference type="InterPro" id="IPR039425">
    <property type="entry name" value="RNA_pol_sigma-70-like"/>
</dbReference>
<keyword evidence="2" id="KW-0731">Sigma factor</keyword>
<accession>A0A517ZLC4</accession>
<dbReference type="SUPFAM" id="SSF88946">
    <property type="entry name" value="Sigma2 domain of RNA polymerase sigma factors"/>
    <property type="match status" value="1"/>
</dbReference>
<sequence length="252" mass="28589">MHTEHPSPPPVPQRAAFATTRWSLVLAAGQRSSPAADDALATLCQTYWYPLYAFARRRGCAPDDAADLTQGFFVSLIDKGFLRTADQQRGRFRSFLLTVFKRFLSHENERQQTQKRGGGRTLFSIDVAVGEQRYQYEPTDDWTPEKIYERRWALTLLDDVMLRLEAEYQQKGKEDLFAQCKIYLTAGTRAPAHAEVADKLSMTPAAIRVAVHRLRQRYKELLQEAVAQTIGPEESITEEITRLRLAVRGGGA</sequence>
<dbReference type="InterPro" id="IPR013325">
    <property type="entry name" value="RNA_pol_sigma_r2"/>
</dbReference>
<evidence type="ECO:0000256" key="3">
    <source>
        <dbReference type="ARBA" id="ARBA00023163"/>
    </source>
</evidence>
<dbReference type="GO" id="GO:0016987">
    <property type="term" value="F:sigma factor activity"/>
    <property type="evidence" value="ECO:0007669"/>
    <property type="project" value="UniProtKB-KW"/>
</dbReference>
<evidence type="ECO:0000256" key="2">
    <source>
        <dbReference type="ARBA" id="ARBA00023082"/>
    </source>
</evidence>
<dbReference type="Pfam" id="PF07638">
    <property type="entry name" value="Sigma70_ECF"/>
    <property type="match status" value="1"/>
</dbReference>
<evidence type="ECO:0000313" key="6">
    <source>
        <dbReference type="Proteomes" id="UP000319383"/>
    </source>
</evidence>
<dbReference type="AlphaFoldDB" id="A0A517ZLC4"/>